<sequence length="298" mass="33613">MKRLVVILCVLLLQFALGGSGQCRGTLRVAASEFPPSVIFDDDGTVRGYDALFLGRLAEGLNLRLKIEHYPFQRALRLLQTGEVDAMLGVQYRPEREQFAYYLDPPYVTEATTAFYVLTGKENLIRKYEDLYGLTVGTSIGVKYFPRFDNDPRLRKEPVRGGKMNFLRLLAGRVDAVAMDDVGGDYRVWEFGLTDKVCKAKYMSSEPQNVYLVLSRRSRFMPQREEIQEVLAQLLRTGVREQCMLEHIDQEAALAGRMPPNLIRAGNRHLKTGIVPPPDEPEGRGHKAPPLSLPPVCP</sequence>
<dbReference type="SUPFAM" id="SSF53850">
    <property type="entry name" value="Periplasmic binding protein-like II"/>
    <property type="match status" value="1"/>
</dbReference>
<accession>A0A1T4W8L3</accession>
<evidence type="ECO:0000313" key="5">
    <source>
        <dbReference type="Proteomes" id="UP000190027"/>
    </source>
</evidence>
<evidence type="ECO:0000313" key="4">
    <source>
        <dbReference type="EMBL" id="SKA73537.1"/>
    </source>
</evidence>
<dbReference type="PANTHER" id="PTHR35936">
    <property type="entry name" value="MEMBRANE-BOUND LYTIC MUREIN TRANSGLYCOSYLASE F"/>
    <property type="match status" value="1"/>
</dbReference>
<evidence type="ECO:0000256" key="1">
    <source>
        <dbReference type="ARBA" id="ARBA00022729"/>
    </source>
</evidence>
<name>A0A1T4W8L3_9BACT</name>
<evidence type="ECO:0000259" key="3">
    <source>
        <dbReference type="SMART" id="SM00062"/>
    </source>
</evidence>
<organism evidence="4 5">
    <name type="scientific">Paucidesulfovibrio gracilis DSM 16080</name>
    <dbReference type="NCBI Taxonomy" id="1121449"/>
    <lineage>
        <taxon>Bacteria</taxon>
        <taxon>Pseudomonadati</taxon>
        <taxon>Thermodesulfobacteriota</taxon>
        <taxon>Desulfovibrionia</taxon>
        <taxon>Desulfovibrionales</taxon>
        <taxon>Desulfovibrionaceae</taxon>
        <taxon>Paucidesulfovibrio</taxon>
    </lineage>
</organism>
<dbReference type="Pfam" id="PF00497">
    <property type="entry name" value="SBP_bac_3"/>
    <property type="match status" value="1"/>
</dbReference>
<dbReference type="InterPro" id="IPR001638">
    <property type="entry name" value="Solute-binding_3/MltF_N"/>
</dbReference>
<dbReference type="AlphaFoldDB" id="A0A1T4W8L3"/>
<dbReference type="EMBL" id="FUYC01000002">
    <property type="protein sequence ID" value="SKA73537.1"/>
    <property type="molecule type" value="Genomic_DNA"/>
</dbReference>
<dbReference type="OrthoDB" id="5453329at2"/>
<reference evidence="4 5" key="1">
    <citation type="submission" date="2017-02" db="EMBL/GenBank/DDBJ databases">
        <authorList>
            <person name="Peterson S.W."/>
        </authorList>
    </citation>
    <scope>NUCLEOTIDE SEQUENCE [LARGE SCALE GENOMIC DNA]</scope>
    <source>
        <strain evidence="4 5">DSM 16080</strain>
    </source>
</reference>
<proteinExistence type="predicted"/>
<dbReference type="Gene3D" id="3.40.190.10">
    <property type="entry name" value="Periplasmic binding protein-like II"/>
    <property type="match status" value="2"/>
</dbReference>
<evidence type="ECO:0000256" key="2">
    <source>
        <dbReference type="SAM" id="MobiDB-lite"/>
    </source>
</evidence>
<dbReference type="PANTHER" id="PTHR35936:SF19">
    <property type="entry name" value="AMINO-ACID-BINDING PROTEIN YXEM-RELATED"/>
    <property type="match status" value="1"/>
</dbReference>
<dbReference type="Proteomes" id="UP000190027">
    <property type="component" value="Unassembled WGS sequence"/>
</dbReference>
<dbReference type="SMART" id="SM00062">
    <property type="entry name" value="PBPb"/>
    <property type="match status" value="1"/>
</dbReference>
<dbReference type="STRING" id="1121449.SAMN02745704_00483"/>
<feature type="domain" description="Solute-binding protein family 3/N-terminal" evidence="3">
    <location>
        <begin position="26"/>
        <end position="251"/>
    </location>
</feature>
<gene>
    <name evidence="4" type="ORF">SAMN02745704_00483</name>
</gene>
<keyword evidence="5" id="KW-1185">Reference proteome</keyword>
<feature type="region of interest" description="Disordered" evidence="2">
    <location>
        <begin position="269"/>
        <end position="298"/>
    </location>
</feature>
<protein>
    <submittedName>
        <fullName evidence="4">Polar amino acid transport system substrate-binding protein</fullName>
    </submittedName>
</protein>
<keyword evidence="1" id="KW-0732">Signal</keyword>
<dbReference type="RefSeq" id="WP_159447108.1">
    <property type="nucleotide sequence ID" value="NZ_FUYC01000002.1"/>
</dbReference>